<reference evidence="10 11" key="1">
    <citation type="submission" date="2023-12" db="EMBL/GenBank/DDBJ databases">
        <title>A high-quality genome assembly for Dillenia turbinata (Dilleniales).</title>
        <authorList>
            <person name="Chanderbali A."/>
        </authorList>
    </citation>
    <scope>NUCLEOTIDE SEQUENCE [LARGE SCALE GENOMIC DNA]</scope>
    <source>
        <strain evidence="10">LSX21</strain>
        <tissue evidence="10">Leaf</tissue>
    </source>
</reference>
<comment type="function">
    <text evidence="9">Promotes plant cell differentiation, organogenesis and somatic embryogenesis as well as cell proliferation.</text>
</comment>
<organism evidence="10 11">
    <name type="scientific">Dillenia turbinata</name>
    <dbReference type="NCBI Taxonomy" id="194707"/>
    <lineage>
        <taxon>Eukaryota</taxon>
        <taxon>Viridiplantae</taxon>
        <taxon>Streptophyta</taxon>
        <taxon>Embryophyta</taxon>
        <taxon>Tracheophyta</taxon>
        <taxon>Spermatophyta</taxon>
        <taxon>Magnoliopsida</taxon>
        <taxon>eudicotyledons</taxon>
        <taxon>Gunneridae</taxon>
        <taxon>Pentapetalae</taxon>
        <taxon>Dilleniales</taxon>
        <taxon>Dilleniaceae</taxon>
        <taxon>Dillenia</taxon>
    </lineage>
</organism>
<dbReference type="GO" id="GO:0008083">
    <property type="term" value="F:growth factor activity"/>
    <property type="evidence" value="ECO:0007669"/>
    <property type="project" value="UniProtKB-UniRule"/>
</dbReference>
<keyword evidence="6 9" id="KW-0732">Signal</keyword>
<evidence type="ECO:0000313" key="11">
    <source>
        <dbReference type="Proteomes" id="UP001370490"/>
    </source>
</evidence>
<dbReference type="GO" id="GO:0008283">
    <property type="term" value="P:cell population proliferation"/>
    <property type="evidence" value="ECO:0007669"/>
    <property type="project" value="UniProtKB-UniRule"/>
</dbReference>
<evidence type="ECO:0000313" key="10">
    <source>
        <dbReference type="EMBL" id="KAK6926662.1"/>
    </source>
</evidence>
<evidence type="ECO:0000256" key="1">
    <source>
        <dbReference type="ARBA" id="ARBA00004613"/>
    </source>
</evidence>
<comment type="similarity">
    <text evidence="2 9">Belongs to the phytosulfokine family.</text>
</comment>
<evidence type="ECO:0000256" key="4">
    <source>
        <dbReference type="ARBA" id="ARBA00022525"/>
    </source>
</evidence>
<accession>A0AAN8VCA4</accession>
<dbReference type="Pfam" id="PF06404">
    <property type="entry name" value="PSK"/>
    <property type="match status" value="1"/>
</dbReference>
<keyword evidence="8 9" id="KW-0339">Growth factor</keyword>
<keyword evidence="11" id="KW-1185">Reference proteome</keyword>
<dbReference type="Proteomes" id="UP001370490">
    <property type="component" value="Unassembled WGS sequence"/>
</dbReference>
<evidence type="ECO:0000256" key="3">
    <source>
        <dbReference type="ARBA" id="ARBA00022473"/>
    </source>
</evidence>
<comment type="PTM">
    <text evidence="9">PSK-alpha is produced by endopeptidase digestion. PSK-beta is produced from PSK-alpha by exopeptidase digestion.</text>
</comment>
<dbReference type="PANTHER" id="PTHR33285">
    <property type="entry name" value="PHYTOSULFOKINES 3"/>
    <property type="match status" value="1"/>
</dbReference>
<proteinExistence type="inferred from homology"/>
<dbReference type="GO" id="GO:0005576">
    <property type="term" value="C:extracellular region"/>
    <property type="evidence" value="ECO:0007669"/>
    <property type="project" value="UniProtKB-SubCell"/>
</dbReference>
<evidence type="ECO:0000256" key="6">
    <source>
        <dbReference type="ARBA" id="ARBA00022729"/>
    </source>
</evidence>
<keyword evidence="5 9" id="KW-0765">Sulfation</keyword>
<dbReference type="PANTHER" id="PTHR33285:SF22">
    <property type="entry name" value="PHYTOSULFOKINES 6-RELATED"/>
    <property type="match status" value="1"/>
</dbReference>
<dbReference type="AlphaFoldDB" id="A0AAN8VCA4"/>
<comment type="caution">
    <text evidence="10">The sequence shown here is derived from an EMBL/GenBank/DDBJ whole genome shotgun (WGS) entry which is preliminary data.</text>
</comment>
<name>A0AAN8VCA4_9MAGN</name>
<evidence type="ECO:0000256" key="7">
    <source>
        <dbReference type="ARBA" id="ARBA00022782"/>
    </source>
</evidence>
<keyword evidence="4 9" id="KW-0964">Secreted</keyword>
<comment type="PTM">
    <text evidence="9">Sulfation is important for activity and for the binding to a putative membrane receptor.</text>
</comment>
<dbReference type="InterPro" id="IPR009438">
    <property type="entry name" value="Phytosulfokine"/>
</dbReference>
<keyword evidence="7 9" id="KW-0221">Differentiation</keyword>
<gene>
    <name evidence="10" type="ORF">RJ641_008381</name>
</gene>
<evidence type="ECO:0000256" key="5">
    <source>
        <dbReference type="ARBA" id="ARBA00022641"/>
    </source>
</evidence>
<protein>
    <recommendedName>
        <fullName evidence="9">Phytosulfokine</fullName>
    </recommendedName>
    <component>
        <recommendedName>
            <fullName evidence="9">Phytosulfokine-alpha</fullName>
            <shortName evidence="9">PSK-alpha</shortName>
            <shortName evidence="9">Phytosulfokine-a</shortName>
        </recommendedName>
    </component>
    <component>
        <recommendedName>
            <fullName evidence="9">Phytosulfokine-beta</fullName>
            <shortName evidence="9">PSK-beta</shortName>
            <shortName evidence="9">Phytosulfokine-b</shortName>
        </recommendedName>
    </component>
</protein>
<dbReference type="EMBL" id="JBAMMX010000015">
    <property type="protein sequence ID" value="KAK6926662.1"/>
    <property type="molecule type" value="Genomic_DNA"/>
</dbReference>
<evidence type="ECO:0000256" key="9">
    <source>
        <dbReference type="RuleBase" id="RU368031"/>
    </source>
</evidence>
<sequence>MWTSATTCRLRDPQFRDTIEEEARLDEILSLPKIDEMDSSDYLMGKEDCGKGDEECIKRRIISEAHLDYIYTQHDRP</sequence>
<dbReference type="GO" id="GO:0030154">
    <property type="term" value="P:cell differentiation"/>
    <property type="evidence" value="ECO:0007669"/>
    <property type="project" value="UniProtKB-UniRule"/>
</dbReference>
<keyword evidence="3 9" id="KW-0217">Developmental protein</keyword>
<evidence type="ECO:0000256" key="2">
    <source>
        <dbReference type="ARBA" id="ARBA00010781"/>
    </source>
</evidence>
<comment type="subcellular location">
    <subcellularLocation>
        <location evidence="1 9">Secreted</location>
    </subcellularLocation>
</comment>
<evidence type="ECO:0000256" key="8">
    <source>
        <dbReference type="ARBA" id="ARBA00023030"/>
    </source>
</evidence>